<dbReference type="AlphaFoldDB" id="A0A835DPQ5"/>
<keyword evidence="5" id="KW-0472">Membrane</keyword>
<dbReference type="Proteomes" id="UP000655225">
    <property type="component" value="Unassembled WGS sequence"/>
</dbReference>
<keyword evidence="4" id="KW-1133">Transmembrane helix</keyword>
<organism evidence="7 8">
    <name type="scientific">Tetracentron sinense</name>
    <name type="common">Spur-leaf</name>
    <dbReference type="NCBI Taxonomy" id="13715"/>
    <lineage>
        <taxon>Eukaryota</taxon>
        <taxon>Viridiplantae</taxon>
        <taxon>Streptophyta</taxon>
        <taxon>Embryophyta</taxon>
        <taxon>Tracheophyta</taxon>
        <taxon>Spermatophyta</taxon>
        <taxon>Magnoliopsida</taxon>
        <taxon>Trochodendrales</taxon>
        <taxon>Trochodendraceae</taxon>
        <taxon>Tetracentron</taxon>
    </lineage>
</organism>
<evidence type="ECO:0000256" key="3">
    <source>
        <dbReference type="ARBA" id="ARBA00022692"/>
    </source>
</evidence>
<proteinExistence type="inferred from homology"/>
<evidence type="ECO:0000256" key="6">
    <source>
        <dbReference type="SAM" id="MobiDB-lite"/>
    </source>
</evidence>
<evidence type="ECO:0008006" key="9">
    <source>
        <dbReference type="Google" id="ProtNLM"/>
    </source>
</evidence>
<evidence type="ECO:0000256" key="2">
    <source>
        <dbReference type="ARBA" id="ARBA00010131"/>
    </source>
</evidence>
<sequence length="471" mass="51660">MVKAVVGEETQLKLAEDRLFQSGVPSQVGLVIGRLSSTLDRGFVFDLVPTPPNDAGEPASSLSESGRDDKKKASKGKSLPDSSPLVIDRDWVSEHALQVSRMLLGGMNVVGVYVWASESSFKASNIIIWQTVKGVAEAAPFFESDLDERLLIHISYSPRRLPIYHESASNVSTLKDVLRNGILCHAKEMKGAKAIVDGNLVVEDEPCISDGLHEVELLLPFMKDATAEACSQKEVVGIFVFSGSVSSLAYSTPKEPISQALADIKGDIIMSLQSRLDIICDEADETTFDSGREASNEISTEKSIPQLVLHLLRKPCSLSFPRRILIPWLASAFICDYLQPSETLEVLKDHCRELMSMEASTDTSTILEPETEANSLTTKFFWDVAVPGFPASESDYHSSQEELRASKGDKLEAIVFLGHQSSLPEYSVFQAHLELMLDPPQPTAFGRGTDAIGSHHLHSCHICYLPLLLHH</sequence>
<evidence type="ECO:0000256" key="5">
    <source>
        <dbReference type="ARBA" id="ARBA00023136"/>
    </source>
</evidence>
<evidence type="ECO:0000256" key="1">
    <source>
        <dbReference type="ARBA" id="ARBA00004370"/>
    </source>
</evidence>
<dbReference type="InterPro" id="IPR029454">
    <property type="entry name" value="ODR-4-like"/>
</dbReference>
<dbReference type="Pfam" id="PF14778">
    <property type="entry name" value="ODR4-like"/>
    <property type="match status" value="1"/>
</dbReference>
<dbReference type="PANTHER" id="PTHR33966">
    <property type="entry name" value="PROTEIN ODR-4 HOMOLOG"/>
    <property type="match status" value="1"/>
</dbReference>
<evidence type="ECO:0000313" key="8">
    <source>
        <dbReference type="Proteomes" id="UP000655225"/>
    </source>
</evidence>
<dbReference type="EMBL" id="JABCRI010000002">
    <property type="protein sequence ID" value="KAF8411316.1"/>
    <property type="molecule type" value="Genomic_DNA"/>
</dbReference>
<dbReference type="OMA" id="FNEPPRR"/>
<feature type="region of interest" description="Disordered" evidence="6">
    <location>
        <begin position="49"/>
        <end position="82"/>
    </location>
</feature>
<keyword evidence="3" id="KW-0812">Transmembrane</keyword>
<dbReference type="GO" id="GO:0008104">
    <property type="term" value="P:intracellular protein localization"/>
    <property type="evidence" value="ECO:0007669"/>
    <property type="project" value="TreeGrafter"/>
</dbReference>
<protein>
    <recommendedName>
        <fullName evidence="9">Protein odr-4 homolog</fullName>
    </recommendedName>
</protein>
<name>A0A835DPQ5_TETSI</name>
<dbReference type="GO" id="GO:0016020">
    <property type="term" value="C:membrane"/>
    <property type="evidence" value="ECO:0007669"/>
    <property type="project" value="UniProtKB-SubCell"/>
</dbReference>
<dbReference type="GO" id="GO:0012505">
    <property type="term" value="C:endomembrane system"/>
    <property type="evidence" value="ECO:0007669"/>
    <property type="project" value="TreeGrafter"/>
</dbReference>
<evidence type="ECO:0000256" key="4">
    <source>
        <dbReference type="ARBA" id="ARBA00022989"/>
    </source>
</evidence>
<evidence type="ECO:0000313" key="7">
    <source>
        <dbReference type="EMBL" id="KAF8411316.1"/>
    </source>
</evidence>
<dbReference type="OrthoDB" id="21458at2759"/>
<comment type="caution">
    <text evidence="7">The sequence shown here is derived from an EMBL/GenBank/DDBJ whole genome shotgun (WGS) entry which is preliminary data.</text>
</comment>
<accession>A0A835DPQ5</accession>
<reference evidence="7 8" key="1">
    <citation type="submission" date="2020-04" db="EMBL/GenBank/DDBJ databases">
        <title>Plant Genome Project.</title>
        <authorList>
            <person name="Zhang R.-G."/>
        </authorList>
    </citation>
    <scope>NUCLEOTIDE SEQUENCE [LARGE SCALE GENOMIC DNA]</scope>
    <source>
        <strain evidence="7">YNK0</strain>
        <tissue evidence="7">Leaf</tissue>
    </source>
</reference>
<comment type="similarity">
    <text evidence="2">Belongs to the ODR-4 family.</text>
</comment>
<dbReference type="PANTHER" id="PTHR33966:SF1">
    <property type="entry name" value="PROTEIN ODR-4 HOMOLOG"/>
    <property type="match status" value="1"/>
</dbReference>
<comment type="subcellular location">
    <subcellularLocation>
        <location evidence="1">Membrane</location>
    </subcellularLocation>
</comment>
<gene>
    <name evidence="7" type="ORF">HHK36_003863</name>
</gene>
<keyword evidence="8" id="KW-1185">Reference proteome</keyword>